<name>A0ABU1ALP5_9BACT</name>
<dbReference type="EMBL" id="JARXIC010000030">
    <property type="protein sequence ID" value="MDQ8195725.1"/>
    <property type="molecule type" value="Genomic_DNA"/>
</dbReference>
<protein>
    <submittedName>
        <fullName evidence="2">Uncharacterized protein</fullName>
    </submittedName>
</protein>
<dbReference type="Proteomes" id="UP001243717">
    <property type="component" value="Unassembled WGS sequence"/>
</dbReference>
<feature type="transmembrane region" description="Helical" evidence="1">
    <location>
        <begin position="50"/>
        <end position="69"/>
    </location>
</feature>
<comment type="caution">
    <text evidence="2">The sequence shown here is derived from an EMBL/GenBank/DDBJ whole genome shotgun (WGS) entry which is preliminary data.</text>
</comment>
<evidence type="ECO:0000256" key="1">
    <source>
        <dbReference type="SAM" id="Phobius"/>
    </source>
</evidence>
<organism evidence="2 3">
    <name type="scientific">Thalassobacterium sedimentorum</name>
    <dbReference type="NCBI Taxonomy" id="3041258"/>
    <lineage>
        <taxon>Bacteria</taxon>
        <taxon>Pseudomonadati</taxon>
        <taxon>Verrucomicrobiota</taxon>
        <taxon>Opitutia</taxon>
        <taxon>Puniceicoccales</taxon>
        <taxon>Coraliomargaritaceae</taxon>
        <taxon>Thalassobacterium</taxon>
    </lineage>
</organism>
<keyword evidence="1" id="KW-0472">Membrane</keyword>
<proteinExistence type="predicted"/>
<keyword evidence="1" id="KW-1133">Transmembrane helix</keyword>
<reference evidence="2 3" key="1">
    <citation type="submission" date="2023-04" db="EMBL/GenBank/DDBJ databases">
        <title>A novel bacteria isolated from coastal sediment.</title>
        <authorList>
            <person name="Liu X.-J."/>
            <person name="Du Z.-J."/>
        </authorList>
    </citation>
    <scope>NUCLEOTIDE SEQUENCE [LARGE SCALE GENOMIC DNA]</scope>
    <source>
        <strain evidence="2 3">SDUM461004</strain>
    </source>
</reference>
<sequence length="100" mass="10982">MKSPEKGRMNRLQRIASGLSKWCAYRYLSEVILALIHGGKLSEQMRAGRNIALLGLFCPIFWFALFLGADKSTLALHAAHSGIVFLIGVGIMLVGLIKPK</sequence>
<evidence type="ECO:0000313" key="2">
    <source>
        <dbReference type="EMBL" id="MDQ8195725.1"/>
    </source>
</evidence>
<gene>
    <name evidence="2" type="ORF">QEH59_14920</name>
</gene>
<keyword evidence="3" id="KW-1185">Reference proteome</keyword>
<evidence type="ECO:0000313" key="3">
    <source>
        <dbReference type="Proteomes" id="UP001243717"/>
    </source>
</evidence>
<feature type="transmembrane region" description="Helical" evidence="1">
    <location>
        <begin position="75"/>
        <end position="97"/>
    </location>
</feature>
<dbReference type="RefSeq" id="WP_308986176.1">
    <property type="nucleotide sequence ID" value="NZ_JARXIC010000030.1"/>
</dbReference>
<keyword evidence="1" id="KW-0812">Transmembrane</keyword>
<accession>A0ABU1ALP5</accession>